<dbReference type="GeneID" id="94841699"/>
<accession>A0A1J4JZM3</accession>
<dbReference type="RefSeq" id="XP_068356078.1">
    <property type="nucleotide sequence ID" value="XM_068506995.1"/>
</dbReference>
<reference evidence="1" key="1">
    <citation type="submission" date="2016-10" db="EMBL/GenBank/DDBJ databases">
        <authorList>
            <person name="Benchimol M."/>
            <person name="Almeida L.G."/>
            <person name="Vasconcelos A.T."/>
            <person name="Perreira-Neves A."/>
            <person name="Rosa I.A."/>
            <person name="Tasca T."/>
            <person name="Bogo M.R."/>
            <person name="de Souza W."/>
        </authorList>
    </citation>
    <scope>NUCLEOTIDE SEQUENCE [LARGE SCALE GENOMIC DNA]</scope>
    <source>
        <strain evidence="1">K</strain>
    </source>
</reference>
<evidence type="ECO:0000313" key="2">
    <source>
        <dbReference type="Proteomes" id="UP000179807"/>
    </source>
</evidence>
<dbReference type="EMBL" id="MLAK01000847">
    <property type="protein sequence ID" value="OHT02942.1"/>
    <property type="molecule type" value="Genomic_DNA"/>
</dbReference>
<dbReference type="AlphaFoldDB" id="A0A1J4JZM3"/>
<name>A0A1J4JZM3_9EUKA</name>
<dbReference type="Proteomes" id="UP000179807">
    <property type="component" value="Unassembled WGS sequence"/>
</dbReference>
<organism evidence="1 2">
    <name type="scientific">Tritrichomonas foetus</name>
    <dbReference type="NCBI Taxonomy" id="1144522"/>
    <lineage>
        <taxon>Eukaryota</taxon>
        <taxon>Metamonada</taxon>
        <taxon>Parabasalia</taxon>
        <taxon>Tritrichomonadida</taxon>
        <taxon>Tritrichomonadidae</taxon>
        <taxon>Tritrichomonas</taxon>
    </lineage>
</organism>
<keyword evidence="2" id="KW-1185">Reference proteome</keyword>
<evidence type="ECO:0000313" key="1">
    <source>
        <dbReference type="EMBL" id="OHT02942.1"/>
    </source>
</evidence>
<dbReference type="VEuPathDB" id="TrichDB:TRFO_29818"/>
<sequence length="278" mass="32015">MGFFLTLLYGIVQQPIDIINRNILTCKTPGFQPETFIGSSRLSIKYSMISKFEAFIMDKIIKYYPRLSESDNTTLVKHINDIINYKWEESEGHFMLIFNGYSANLQTSVLLAFEFDNSNGKNIQMTRHTSYSPFTSNCVSFFTIDTFHFEKDTKKIIHHKCDYSKDYSTNGIPKDVYEALAMPLFGYLYGLDLTISGTSFIQSCADILHSDLNNAFSFIEKIVEFTKEEANAAIEAYIEKGYQLSVDPINKKIREICIPPTQSPRPTIIEDDKPLWKW</sequence>
<comment type="caution">
    <text evidence="1">The sequence shown here is derived from an EMBL/GenBank/DDBJ whole genome shotgun (WGS) entry which is preliminary data.</text>
</comment>
<gene>
    <name evidence="1" type="ORF">TRFO_29818</name>
</gene>
<protein>
    <submittedName>
        <fullName evidence="1">Uncharacterized protein</fullName>
    </submittedName>
</protein>
<proteinExistence type="predicted"/>